<dbReference type="Gene3D" id="3.40.50.2300">
    <property type="match status" value="1"/>
</dbReference>
<dbReference type="eggNOG" id="COG2197">
    <property type="taxonomic scope" value="Bacteria"/>
</dbReference>
<dbReference type="SMART" id="SM00448">
    <property type="entry name" value="REC"/>
    <property type="match status" value="1"/>
</dbReference>
<dbReference type="STRING" id="1453498.LG45_06785"/>
<keyword evidence="7" id="KW-1185">Reference proteome</keyword>
<feature type="domain" description="HTH luxR-type" evidence="4">
    <location>
        <begin position="146"/>
        <end position="211"/>
    </location>
</feature>
<dbReference type="PROSITE" id="PS50043">
    <property type="entry name" value="HTH_LUXR_2"/>
    <property type="match status" value="1"/>
</dbReference>
<sequence>MRNKELIFLLADDHSVVRQGVLLMIRDIVKDAVFFHSSTFKETLSILRTTKIDIIILDIHFPDGNSSSILTEIRNINPNIKILIFSGLEEDVYAVRYINGGANGFLSKLSSEDEMKNALKIFIDKGKYMSQNVKEKILDNYMLKKSINPLDNLSTREMEIAVLLVKGHGNLEISFIKKLQKTTISTYKKRIFEKLNVDNLVSLIGVFNSYYEDN</sequence>
<dbReference type="SMART" id="SM00421">
    <property type="entry name" value="HTH_LUXR"/>
    <property type="match status" value="1"/>
</dbReference>
<dbReference type="Pfam" id="PF00196">
    <property type="entry name" value="GerE"/>
    <property type="match status" value="1"/>
</dbReference>
<dbReference type="PRINTS" id="PR00038">
    <property type="entry name" value="HTHLUXR"/>
</dbReference>
<dbReference type="PANTHER" id="PTHR45566">
    <property type="entry name" value="HTH-TYPE TRANSCRIPTIONAL REGULATOR YHJB-RELATED"/>
    <property type="match status" value="1"/>
</dbReference>
<evidence type="ECO:0000259" key="5">
    <source>
        <dbReference type="PROSITE" id="PS50110"/>
    </source>
</evidence>
<comment type="caution">
    <text evidence="6">The sequence shown here is derived from an EMBL/GenBank/DDBJ whole genome shotgun (WGS) entry which is preliminary data.</text>
</comment>
<dbReference type="SUPFAM" id="SSF52172">
    <property type="entry name" value="CheY-like"/>
    <property type="match status" value="1"/>
</dbReference>
<dbReference type="RefSeq" id="WP_035125588.1">
    <property type="nucleotide sequence ID" value="NZ_JRHH01000003.1"/>
</dbReference>
<keyword evidence="2" id="KW-0238">DNA-binding</keyword>
<keyword evidence="1 3" id="KW-0597">Phosphoprotein</keyword>
<evidence type="ECO:0000259" key="4">
    <source>
        <dbReference type="PROSITE" id="PS50043"/>
    </source>
</evidence>
<dbReference type="InterPro" id="IPR058245">
    <property type="entry name" value="NreC/VraR/RcsB-like_REC"/>
</dbReference>
<dbReference type="InterPro" id="IPR016032">
    <property type="entry name" value="Sig_transdc_resp-reg_C-effctor"/>
</dbReference>
<reference evidence="6 7" key="1">
    <citation type="submission" date="2014-09" db="EMBL/GenBank/DDBJ databases">
        <title>Whole Genome Shotgun of Flavobacterium aquatile LMG 4008.</title>
        <authorList>
            <person name="Gale A.N."/>
            <person name="Pipes S.E."/>
            <person name="Newman J.D."/>
        </authorList>
    </citation>
    <scope>NUCLEOTIDE SEQUENCE [LARGE SCALE GENOMIC DNA]</scope>
    <source>
        <strain evidence="6 7">LMG 4008</strain>
    </source>
</reference>
<dbReference type="PROSITE" id="PS50110">
    <property type="entry name" value="RESPONSE_REGULATORY"/>
    <property type="match status" value="1"/>
</dbReference>
<feature type="domain" description="Response regulatory" evidence="5">
    <location>
        <begin position="7"/>
        <end position="123"/>
    </location>
</feature>
<evidence type="ECO:0000313" key="6">
    <source>
        <dbReference type="EMBL" id="KGD67999.1"/>
    </source>
</evidence>
<dbReference type="AlphaFoldDB" id="A0A095SUE2"/>
<gene>
    <name evidence="6" type="ORF">LG45_06785</name>
</gene>
<dbReference type="InterPro" id="IPR011006">
    <property type="entry name" value="CheY-like_superfamily"/>
</dbReference>
<feature type="modified residue" description="4-aspartylphosphate" evidence="3">
    <location>
        <position position="58"/>
    </location>
</feature>
<dbReference type="GO" id="GO:0006355">
    <property type="term" value="P:regulation of DNA-templated transcription"/>
    <property type="evidence" value="ECO:0007669"/>
    <property type="project" value="InterPro"/>
</dbReference>
<name>A0A095SUE2_9FLAO</name>
<dbReference type="GO" id="GO:0003677">
    <property type="term" value="F:DNA binding"/>
    <property type="evidence" value="ECO:0007669"/>
    <property type="project" value="UniProtKB-KW"/>
</dbReference>
<dbReference type="PANTHER" id="PTHR45566:SF1">
    <property type="entry name" value="HTH-TYPE TRANSCRIPTIONAL REGULATOR YHJB-RELATED"/>
    <property type="match status" value="1"/>
</dbReference>
<evidence type="ECO:0000256" key="1">
    <source>
        <dbReference type="ARBA" id="ARBA00022553"/>
    </source>
</evidence>
<dbReference type="SUPFAM" id="SSF46894">
    <property type="entry name" value="C-terminal effector domain of the bipartite response regulators"/>
    <property type="match status" value="1"/>
</dbReference>
<protein>
    <recommendedName>
        <fullName evidence="8">LuxR family transcriptional regulator</fullName>
    </recommendedName>
</protein>
<dbReference type="Proteomes" id="UP000029554">
    <property type="component" value="Unassembled WGS sequence"/>
</dbReference>
<dbReference type="InterPro" id="IPR000792">
    <property type="entry name" value="Tscrpt_reg_LuxR_C"/>
</dbReference>
<accession>A0A095SUE2</accession>
<evidence type="ECO:0008006" key="8">
    <source>
        <dbReference type="Google" id="ProtNLM"/>
    </source>
</evidence>
<evidence type="ECO:0000256" key="3">
    <source>
        <dbReference type="PROSITE-ProRule" id="PRU00169"/>
    </source>
</evidence>
<dbReference type="Pfam" id="PF00072">
    <property type="entry name" value="Response_reg"/>
    <property type="match status" value="1"/>
</dbReference>
<organism evidence="6 7">
    <name type="scientific">Flavobacterium aquatile LMG 4008 = ATCC 11947</name>
    <dbReference type="NCBI Taxonomy" id="1453498"/>
    <lineage>
        <taxon>Bacteria</taxon>
        <taxon>Pseudomonadati</taxon>
        <taxon>Bacteroidota</taxon>
        <taxon>Flavobacteriia</taxon>
        <taxon>Flavobacteriales</taxon>
        <taxon>Flavobacteriaceae</taxon>
        <taxon>Flavobacterium</taxon>
    </lineage>
</organism>
<evidence type="ECO:0000313" key="7">
    <source>
        <dbReference type="Proteomes" id="UP000029554"/>
    </source>
</evidence>
<proteinExistence type="predicted"/>
<dbReference type="EMBL" id="JRHH01000003">
    <property type="protein sequence ID" value="KGD67999.1"/>
    <property type="molecule type" value="Genomic_DNA"/>
</dbReference>
<dbReference type="CDD" id="cd17535">
    <property type="entry name" value="REC_NarL-like"/>
    <property type="match status" value="1"/>
</dbReference>
<dbReference type="InterPro" id="IPR001789">
    <property type="entry name" value="Sig_transdc_resp-reg_receiver"/>
</dbReference>
<dbReference type="InterPro" id="IPR051015">
    <property type="entry name" value="EvgA-like"/>
</dbReference>
<dbReference type="GO" id="GO:0000160">
    <property type="term" value="P:phosphorelay signal transduction system"/>
    <property type="evidence" value="ECO:0007669"/>
    <property type="project" value="InterPro"/>
</dbReference>
<evidence type="ECO:0000256" key="2">
    <source>
        <dbReference type="ARBA" id="ARBA00023125"/>
    </source>
</evidence>